<keyword evidence="1" id="KW-0472">Membrane</keyword>
<feature type="transmembrane region" description="Helical" evidence="1">
    <location>
        <begin position="172"/>
        <end position="190"/>
    </location>
</feature>
<feature type="transmembrane region" description="Helical" evidence="1">
    <location>
        <begin position="260"/>
        <end position="281"/>
    </location>
</feature>
<dbReference type="AlphaFoldDB" id="A0A2T0MAJ2"/>
<feature type="transmembrane region" description="Helical" evidence="1">
    <location>
        <begin position="60"/>
        <end position="79"/>
    </location>
</feature>
<dbReference type="PANTHER" id="PTHR30354:SF25">
    <property type="entry name" value="INNER MEMBRANE PERMEASE YGBN"/>
    <property type="match status" value="1"/>
</dbReference>
<dbReference type="PIRSF" id="PIRSF002746">
    <property type="entry name" value="Gluconate_transporter"/>
    <property type="match status" value="1"/>
</dbReference>
<feature type="transmembrane region" description="Helical" evidence="1">
    <location>
        <begin position="287"/>
        <end position="312"/>
    </location>
</feature>
<keyword evidence="3" id="KW-1185">Reference proteome</keyword>
<evidence type="ECO:0000256" key="1">
    <source>
        <dbReference type="SAM" id="Phobius"/>
    </source>
</evidence>
<dbReference type="GO" id="GO:0015128">
    <property type="term" value="F:gluconate transmembrane transporter activity"/>
    <property type="evidence" value="ECO:0007669"/>
    <property type="project" value="InterPro"/>
</dbReference>
<keyword evidence="1" id="KW-0812">Transmembrane</keyword>
<reference evidence="2 3" key="1">
    <citation type="submission" date="2018-03" db="EMBL/GenBank/DDBJ databases">
        <title>Genomic Encyclopedia of Archaeal and Bacterial Type Strains, Phase II (KMG-II): from individual species to whole genera.</title>
        <authorList>
            <person name="Goeker M."/>
        </authorList>
    </citation>
    <scope>NUCLEOTIDE SEQUENCE [LARGE SCALE GENOMIC DNA]</scope>
    <source>
        <strain evidence="2 3">DSM 25027</strain>
    </source>
</reference>
<organism evidence="2 3">
    <name type="scientific">Flagellimonas meridianipacifica</name>
    <dbReference type="NCBI Taxonomy" id="1080225"/>
    <lineage>
        <taxon>Bacteria</taxon>
        <taxon>Pseudomonadati</taxon>
        <taxon>Bacteroidota</taxon>
        <taxon>Flavobacteriia</taxon>
        <taxon>Flavobacteriales</taxon>
        <taxon>Flavobacteriaceae</taxon>
        <taxon>Flagellimonas</taxon>
    </lineage>
</organism>
<dbReference type="PANTHER" id="PTHR30354">
    <property type="entry name" value="GNT FAMILY GLUCONATE TRANSPORTER"/>
    <property type="match status" value="1"/>
</dbReference>
<feature type="transmembrane region" description="Helical" evidence="1">
    <location>
        <begin position="452"/>
        <end position="476"/>
    </location>
</feature>
<dbReference type="NCBIfam" id="TIGR00791">
    <property type="entry name" value="gntP"/>
    <property type="match status" value="1"/>
</dbReference>
<gene>
    <name evidence="2" type="ORF">CLV81_2919</name>
</gene>
<keyword evidence="1" id="KW-1133">Transmembrane helix</keyword>
<feature type="transmembrane region" description="Helical" evidence="1">
    <location>
        <begin position="34"/>
        <end position="54"/>
    </location>
</feature>
<comment type="caution">
    <text evidence="2">The sequence shown here is derived from an EMBL/GenBank/DDBJ whole genome shotgun (WGS) entry which is preliminary data.</text>
</comment>
<dbReference type="InterPro" id="IPR003474">
    <property type="entry name" value="Glcn_transporter"/>
</dbReference>
<dbReference type="Pfam" id="PF02447">
    <property type="entry name" value="GntP_permease"/>
    <property type="match status" value="1"/>
</dbReference>
<feature type="transmembrane region" description="Helical" evidence="1">
    <location>
        <begin position="210"/>
        <end position="229"/>
    </location>
</feature>
<evidence type="ECO:0000313" key="3">
    <source>
        <dbReference type="Proteomes" id="UP000237640"/>
    </source>
</evidence>
<feature type="transmembrane region" description="Helical" evidence="1">
    <location>
        <begin position="372"/>
        <end position="401"/>
    </location>
</feature>
<dbReference type="Proteomes" id="UP000237640">
    <property type="component" value="Unassembled WGS sequence"/>
</dbReference>
<accession>A0A2T0MAJ2</accession>
<evidence type="ECO:0000313" key="2">
    <source>
        <dbReference type="EMBL" id="PRX54518.1"/>
    </source>
</evidence>
<feature type="transmembrane region" description="Helical" evidence="1">
    <location>
        <begin position="91"/>
        <end position="111"/>
    </location>
</feature>
<proteinExistence type="predicted"/>
<sequence length="477" mass="50244">MVCPSLSKNSNPHSFRYIWRHCVQKKNTFKPINMTTTLVIAVISGIALLLFLILRLKINAFIALLIGSITVGLIAGLDAKEIIGTIQKGMGNTLGFVATVVGLGAMFGAILEESGGAKTIADFMISKFGLKKAPAAMVVSGFLIAIPVFFDVAFIILVPMIYALQRKTGKSLLLYAIPLLAGLAITHAFIPPTPGPIAVADIVGADLGWVILVGFLAGIPTALIAGLWFGRRIAARIHVDAPAKEETQELLSLPPIGQTLSIIALPIFLILLNTITATGVFGIQSEWLLQAIALIGHPFAALIIANILAWYVFGIRRGFSKKQLFDITTKSLAPAGTIILLTGAGGVFKQVLTDTGAGELLATSLSDAGIPVLAFAFISAAIVRIIQGSSTVAMITAAGLISPLLIGASLKPIELACMVIAIASGASIFSHVNDSGFWLVGQYLGISEKQTFKSWTVMTTILAFVGILTVSLVYVLV</sequence>
<dbReference type="EMBL" id="PVYX01000002">
    <property type="protein sequence ID" value="PRX54518.1"/>
    <property type="molecule type" value="Genomic_DNA"/>
</dbReference>
<dbReference type="GO" id="GO:0005886">
    <property type="term" value="C:plasma membrane"/>
    <property type="evidence" value="ECO:0007669"/>
    <property type="project" value="TreeGrafter"/>
</dbReference>
<feature type="transmembrane region" description="Helical" evidence="1">
    <location>
        <begin position="135"/>
        <end position="160"/>
    </location>
</feature>
<protein>
    <submittedName>
        <fullName evidence="2">Gnt-I system low-affinity gluconate transporter</fullName>
    </submittedName>
</protein>
<feature type="transmembrane region" description="Helical" evidence="1">
    <location>
        <begin position="332"/>
        <end position="352"/>
    </location>
</feature>
<name>A0A2T0MAJ2_9FLAO</name>